<dbReference type="KEGG" id="scac:106085792"/>
<protein>
    <recommendedName>
        <fullName evidence="8">Peptidase M16 N-terminal domain-containing protein</fullName>
    </recommendedName>
</protein>
<dbReference type="STRING" id="35570.A0A1I8PIF9"/>
<dbReference type="Gene3D" id="3.30.830.10">
    <property type="entry name" value="Metalloenzyme, LuxS/M16 peptidase-like"/>
    <property type="match status" value="2"/>
</dbReference>
<feature type="domain" description="Peptidase M16 N-terminal" evidence="4">
    <location>
        <begin position="45"/>
        <end position="186"/>
    </location>
</feature>
<dbReference type="Pfam" id="PF05193">
    <property type="entry name" value="Peptidase_M16_C"/>
    <property type="match status" value="1"/>
</dbReference>
<dbReference type="PANTHER" id="PTHR11851">
    <property type="entry name" value="METALLOPROTEASE"/>
    <property type="match status" value="1"/>
</dbReference>
<evidence type="ECO:0008006" key="8">
    <source>
        <dbReference type="Google" id="ProtNLM"/>
    </source>
</evidence>
<dbReference type="GO" id="GO:0016020">
    <property type="term" value="C:membrane"/>
    <property type="evidence" value="ECO:0007669"/>
    <property type="project" value="UniProtKB-ARBA"/>
</dbReference>
<dbReference type="AlphaFoldDB" id="A0A1I8PIF9"/>
<dbReference type="InterPro" id="IPR050361">
    <property type="entry name" value="MPP/UQCRC_Complex"/>
</dbReference>
<evidence type="ECO:0000256" key="3">
    <source>
        <dbReference type="ARBA" id="ARBA00023128"/>
    </source>
</evidence>
<dbReference type="InterPro" id="IPR011765">
    <property type="entry name" value="Pept_M16_N"/>
</dbReference>
<gene>
    <name evidence="6" type="primary">106085792</name>
</gene>
<proteinExistence type="predicted"/>
<evidence type="ECO:0000256" key="1">
    <source>
        <dbReference type="ARBA" id="ARBA00004173"/>
    </source>
</evidence>
<dbReference type="FunFam" id="3.30.830.10:FF:000039">
    <property type="entry name" value="Ubiquinol-cytochrome c reductase core subunit 2"/>
    <property type="match status" value="1"/>
</dbReference>
<evidence type="ECO:0000256" key="2">
    <source>
        <dbReference type="ARBA" id="ARBA00022946"/>
    </source>
</evidence>
<keyword evidence="7" id="KW-1185">Reference proteome</keyword>
<dbReference type="GO" id="GO:0005739">
    <property type="term" value="C:mitochondrion"/>
    <property type="evidence" value="ECO:0007669"/>
    <property type="project" value="UniProtKB-SubCell"/>
</dbReference>
<evidence type="ECO:0000259" key="4">
    <source>
        <dbReference type="Pfam" id="PF00675"/>
    </source>
</evidence>
<dbReference type="Proteomes" id="UP000095300">
    <property type="component" value="Unassembled WGS sequence"/>
</dbReference>
<dbReference type="SUPFAM" id="SSF63411">
    <property type="entry name" value="LuxS/MPP-like metallohydrolase"/>
    <property type="match status" value="2"/>
</dbReference>
<name>A0A1I8PIF9_STOCA</name>
<evidence type="ECO:0000313" key="7">
    <source>
        <dbReference type="Proteomes" id="UP000095300"/>
    </source>
</evidence>
<sequence length="443" mass="45393">MACNASKVPMLRVIAKRGYSASACPRPVGQAAAVQTKQLDNKVVVASAEAQLPVTRVSVVFGAGSRNETYESQGATHMLRVAAGLTNKNSTGFAVTRNIQQKGGNLSVTSDREVVAYTVETTANNMEVGLQYLQDVIQPAFKPWELADIVPFVKNQVACVPHQVQAVELLHKAAFRNGLGNSVYVPKFQIGKLSSETMLHYVANNFTAGRCAVVGVGVDHNALVGFAQSLEMPTGGKSGSASNYYGGDARKDTPGNVAHVAVAGPGGAVSNPKEALAFAVLQCALGAGAATKRGAVNGPFGKALSSALGDASARFAALNASYADAGLFGFVVSTEAQNAGKAVDALARALKSGSVSADDVNRGKALLKVAVLDAYATDSSLIAEMGLQAVLTKDVQSADAVVAAIDGITQQDVQSAAKKAGSSKLSVGAVGNLAHVPYSSDLA</sequence>
<keyword evidence="2" id="KW-0809">Transit peptide</keyword>
<dbReference type="GO" id="GO:0046872">
    <property type="term" value="F:metal ion binding"/>
    <property type="evidence" value="ECO:0007669"/>
    <property type="project" value="InterPro"/>
</dbReference>
<comment type="subcellular location">
    <subcellularLocation>
        <location evidence="1">Mitochondrion</location>
    </subcellularLocation>
</comment>
<accession>A0A1I8PIF9</accession>
<reference evidence="6" key="1">
    <citation type="submission" date="2020-05" db="UniProtKB">
        <authorList>
            <consortium name="EnsemblMetazoa"/>
        </authorList>
    </citation>
    <scope>IDENTIFICATION</scope>
    <source>
        <strain evidence="6">USDA</strain>
    </source>
</reference>
<organism evidence="6 7">
    <name type="scientific">Stomoxys calcitrans</name>
    <name type="common">Stable fly</name>
    <name type="synonym">Conops calcitrans</name>
    <dbReference type="NCBI Taxonomy" id="35570"/>
    <lineage>
        <taxon>Eukaryota</taxon>
        <taxon>Metazoa</taxon>
        <taxon>Ecdysozoa</taxon>
        <taxon>Arthropoda</taxon>
        <taxon>Hexapoda</taxon>
        <taxon>Insecta</taxon>
        <taxon>Pterygota</taxon>
        <taxon>Neoptera</taxon>
        <taxon>Endopterygota</taxon>
        <taxon>Diptera</taxon>
        <taxon>Brachycera</taxon>
        <taxon>Muscomorpha</taxon>
        <taxon>Muscoidea</taxon>
        <taxon>Muscidae</taxon>
        <taxon>Stomoxys</taxon>
    </lineage>
</organism>
<dbReference type="PANTHER" id="PTHR11851:SF226">
    <property type="entry name" value="CYTOCHROME B-C1 COMPLEX SUBUNIT 2, MITOCHONDRIAL"/>
    <property type="match status" value="1"/>
</dbReference>
<keyword evidence="3" id="KW-0496">Mitochondrion</keyword>
<feature type="domain" description="Peptidase M16 C-terminal" evidence="5">
    <location>
        <begin position="193"/>
        <end position="365"/>
    </location>
</feature>
<evidence type="ECO:0000313" key="6">
    <source>
        <dbReference type="EnsemblMetazoa" id="SCAU008335-PA"/>
    </source>
</evidence>
<dbReference type="InterPro" id="IPR007863">
    <property type="entry name" value="Peptidase_M16_C"/>
</dbReference>
<dbReference type="InterPro" id="IPR011249">
    <property type="entry name" value="Metalloenz_LuxS/M16"/>
</dbReference>
<dbReference type="FunFam" id="3.30.830.10:FF:000021">
    <property type="entry name" value="Cytochrome b-c1 complex subunit 2"/>
    <property type="match status" value="1"/>
</dbReference>
<dbReference type="OrthoDB" id="6369905at2759"/>
<dbReference type="EnsemblMetazoa" id="SCAU008335-RA">
    <property type="protein sequence ID" value="SCAU008335-PA"/>
    <property type="gene ID" value="SCAU008335"/>
</dbReference>
<dbReference type="Pfam" id="PF00675">
    <property type="entry name" value="Peptidase_M16"/>
    <property type="match status" value="1"/>
</dbReference>
<dbReference type="VEuPathDB" id="VectorBase:SCAU008335"/>
<evidence type="ECO:0000259" key="5">
    <source>
        <dbReference type="Pfam" id="PF05193"/>
    </source>
</evidence>